<organism evidence="4 5">
    <name type="scientific">Candidatus Yanofskybacteria bacterium GW2011_GWD2_39_48</name>
    <dbReference type="NCBI Taxonomy" id="1619031"/>
    <lineage>
        <taxon>Bacteria</taxon>
        <taxon>Candidatus Yanofskyibacteriota</taxon>
    </lineage>
</organism>
<name>A0A0G0P5U2_9BACT</name>
<dbReference type="GO" id="GO:0016301">
    <property type="term" value="F:kinase activity"/>
    <property type="evidence" value="ECO:0007669"/>
    <property type="project" value="UniProtKB-KW"/>
</dbReference>
<feature type="domain" description="Carbohydrate kinase PfkB" evidence="3">
    <location>
        <begin position="45"/>
        <end position="308"/>
    </location>
</feature>
<proteinExistence type="predicted"/>
<sequence>MKNKYDVIVIGSATKDVFLNIENLKPTMAEEFPTGQALCFGFGSKIVIDKMTFASGGGGTNVAVSFARQGLRTACIGAIGDDFNGKELIEEMHREDVNSEYFQKHDDDHTAYSVIFVSNGGERTILSYKGEGQHLDVNKIPFDSMAGTWLSLGSLGGHLDLFEKSIEWAVVNNVKIIANPGTKELTHGLDKIKSLLSRCHIVSLNQEEAATLTGIPYNEEERLFKYTDEIIDGIFVMTKGSSGVSVSDGKNIYSAGIPLSPVIERTGAGDAFFSGFSAEIMRSNDIVKAIQLGTANATSVVQHYGGKEGILKRDDLGKYPLVEVIIKPIIK</sequence>
<dbReference type="Gene3D" id="3.40.1190.20">
    <property type="match status" value="1"/>
</dbReference>
<dbReference type="InterPro" id="IPR011611">
    <property type="entry name" value="PfkB_dom"/>
</dbReference>
<evidence type="ECO:0000313" key="4">
    <source>
        <dbReference type="EMBL" id="KKR23589.1"/>
    </source>
</evidence>
<protein>
    <submittedName>
        <fullName evidence="4">PfkB family kinase, nonfunctional</fullName>
    </submittedName>
</protein>
<reference evidence="4 5" key="1">
    <citation type="journal article" date="2015" name="Nature">
        <title>rRNA introns, odd ribosomes, and small enigmatic genomes across a large radiation of phyla.</title>
        <authorList>
            <person name="Brown C.T."/>
            <person name="Hug L.A."/>
            <person name="Thomas B.C."/>
            <person name="Sharon I."/>
            <person name="Castelle C.J."/>
            <person name="Singh A."/>
            <person name="Wilkins M.J."/>
            <person name="Williams K.H."/>
            <person name="Banfield J.F."/>
        </authorList>
    </citation>
    <scope>NUCLEOTIDE SEQUENCE [LARGE SCALE GENOMIC DNA]</scope>
</reference>
<evidence type="ECO:0000313" key="5">
    <source>
        <dbReference type="Proteomes" id="UP000034764"/>
    </source>
</evidence>
<dbReference type="PROSITE" id="PS00583">
    <property type="entry name" value="PFKB_KINASES_1"/>
    <property type="match status" value="1"/>
</dbReference>
<accession>A0A0G0P5U2</accession>
<keyword evidence="1" id="KW-0808">Transferase</keyword>
<evidence type="ECO:0000256" key="2">
    <source>
        <dbReference type="ARBA" id="ARBA00022777"/>
    </source>
</evidence>
<keyword evidence="2 4" id="KW-0418">Kinase</keyword>
<dbReference type="Pfam" id="PF00294">
    <property type="entry name" value="PfkB"/>
    <property type="match status" value="1"/>
</dbReference>
<gene>
    <name evidence="4" type="ORF">UT53_C0012G0009</name>
</gene>
<dbReference type="AlphaFoldDB" id="A0A0G0P5U2"/>
<dbReference type="InterPro" id="IPR002173">
    <property type="entry name" value="Carboh/pur_kinase_PfkB_CS"/>
</dbReference>
<dbReference type="Proteomes" id="UP000034764">
    <property type="component" value="Unassembled WGS sequence"/>
</dbReference>
<dbReference type="PANTHER" id="PTHR10584">
    <property type="entry name" value="SUGAR KINASE"/>
    <property type="match status" value="1"/>
</dbReference>
<evidence type="ECO:0000256" key="1">
    <source>
        <dbReference type="ARBA" id="ARBA00022679"/>
    </source>
</evidence>
<comment type="caution">
    <text evidence="4">The sequence shown here is derived from an EMBL/GenBank/DDBJ whole genome shotgun (WGS) entry which is preliminary data.</text>
</comment>
<dbReference type="InterPro" id="IPR029056">
    <property type="entry name" value="Ribokinase-like"/>
</dbReference>
<dbReference type="SUPFAM" id="SSF53613">
    <property type="entry name" value="Ribokinase-like"/>
    <property type="match status" value="1"/>
</dbReference>
<evidence type="ECO:0000259" key="3">
    <source>
        <dbReference type="Pfam" id="PF00294"/>
    </source>
</evidence>
<dbReference type="EMBL" id="LBXD01000012">
    <property type="protein sequence ID" value="KKR23589.1"/>
    <property type="molecule type" value="Genomic_DNA"/>
</dbReference>
<dbReference type="PANTHER" id="PTHR10584:SF166">
    <property type="entry name" value="RIBOKINASE"/>
    <property type="match status" value="1"/>
</dbReference>